<gene>
    <name evidence="2" type="ORF">SIRAN879</name>
</gene>
<dbReference type="Gene3D" id="3.30.9.100">
    <property type="match status" value="1"/>
</dbReference>
<evidence type="ECO:0000313" key="2">
    <source>
        <dbReference type="EMBL" id="CDR02685.1"/>
    </source>
</evidence>
<dbReference type="PANTHER" id="PTHR43747:SF1">
    <property type="entry name" value="SLR1998 PROTEIN"/>
    <property type="match status" value="1"/>
</dbReference>
<dbReference type="InterPro" id="IPR006905">
    <property type="entry name" value="Flavin_halogenase"/>
</dbReference>
<dbReference type="GO" id="GO:0004497">
    <property type="term" value="F:monooxygenase activity"/>
    <property type="evidence" value="ECO:0007669"/>
    <property type="project" value="UniProtKB-KW"/>
</dbReference>
<dbReference type="SUPFAM" id="SSF51905">
    <property type="entry name" value="FAD/NAD(P)-binding domain"/>
    <property type="match status" value="1"/>
</dbReference>
<reference evidence="2" key="1">
    <citation type="submission" date="2014-05" db="EMBL/GenBank/DDBJ databases">
        <authorList>
            <person name="Horn Fabian"/>
        </authorList>
    </citation>
    <scope>NUCLEOTIDE SEQUENCE</scope>
</reference>
<dbReference type="PANTHER" id="PTHR43747">
    <property type="entry name" value="FAD-BINDING PROTEIN"/>
    <property type="match status" value="1"/>
</dbReference>
<organism evidence="2">
    <name type="scientific">Streptomyces iranensis</name>
    <dbReference type="NCBI Taxonomy" id="576784"/>
    <lineage>
        <taxon>Bacteria</taxon>
        <taxon>Bacillati</taxon>
        <taxon>Actinomycetota</taxon>
        <taxon>Actinomycetes</taxon>
        <taxon>Kitasatosporales</taxon>
        <taxon>Streptomycetaceae</taxon>
        <taxon>Streptomyces</taxon>
        <taxon>Streptomyces violaceusniger group</taxon>
    </lineage>
</organism>
<sequence length="538" mass="60210">MTDSACEYDVVVIGGGPGGSMTSTLLAQYGKHVILFESAQFPRYHIGESLLSGTADLLKMIGVLDKLEDAGFVKKHGVEWVWGERREPWTVYFKDALAMPYDYGYQVERGPFDQMLLENAREHGVDAREGHRVTDFAIGDDGTVRVDYTDAAGNLGSVTARWLVDASGQGGLVTKRLHQREWDPYLKNMALWTYWRGAERPAGLDAGNTFLPTFDEGWWWFIPLRDDLTSIGVVVDRESYLRHKASGLDRYYQNCLERTPELVERLKDAEQADTIHAQRDWSYIYDRFSGDGYLAVGDAACFIDPLFSTGVHLSMLSGYLAATAVNTILDKPAISRDTVLDFYESTYRQEFERLRAQVYFLYGGHGSHGGHGGSKESYFWHARSQFDVPGIAPEKAFVSLIAGAFQHRSWYRRFLAQLDVPAELRGTIEGIFEGKSAGVNVDWRQPVIPAEAIELGEELAVDGRYLRSSQVLRHPSGTSMPLTPALSAIRDLADGSRSAEELVRLLVEKELEPADRARALVHEAITFGLFEPRESAEA</sequence>
<dbReference type="RefSeq" id="WP_078956441.1">
    <property type="nucleotide sequence ID" value="NZ_BAABDR010000098.1"/>
</dbReference>
<accession>A0A060ZLB8</accession>
<keyword evidence="2" id="KW-0560">Oxidoreductase</keyword>
<name>A0A060ZLB8_9ACTN</name>
<dbReference type="AlphaFoldDB" id="A0A060ZLB8"/>
<comment type="similarity">
    <text evidence="1">Belongs to the flavin-dependent halogenase family. Bacterial tryptophan halogenase subfamily.</text>
</comment>
<protein>
    <submittedName>
        <fullName evidence="2">FAD-binding monooxygenase</fullName>
    </submittedName>
</protein>
<evidence type="ECO:0000256" key="1">
    <source>
        <dbReference type="ARBA" id="ARBA00038396"/>
    </source>
</evidence>
<dbReference type="Gene3D" id="3.50.50.60">
    <property type="entry name" value="FAD/NAD(P)-binding domain"/>
    <property type="match status" value="1"/>
</dbReference>
<dbReference type="Pfam" id="PF04820">
    <property type="entry name" value="Trp_halogenase"/>
    <property type="match status" value="2"/>
</dbReference>
<dbReference type="InterPro" id="IPR050816">
    <property type="entry name" value="Flavin-dep_Halogenase_NPB"/>
</dbReference>
<proteinExistence type="inferred from homology"/>
<dbReference type="PRINTS" id="PR00420">
    <property type="entry name" value="RNGMNOXGNASE"/>
</dbReference>
<dbReference type="InterPro" id="IPR036188">
    <property type="entry name" value="FAD/NAD-bd_sf"/>
</dbReference>
<dbReference type="EMBL" id="LK022848">
    <property type="protein sequence ID" value="CDR02685.1"/>
    <property type="molecule type" value="Genomic_DNA"/>
</dbReference>
<dbReference type="HOGENOM" id="CLU_024648_4_0_11"/>
<keyword evidence="2" id="KW-0503">Monooxygenase</keyword>
<dbReference type="GeneID" id="32472726"/>